<dbReference type="RefSeq" id="WP_394828010.1">
    <property type="nucleotide sequence ID" value="NZ_CP089984.1"/>
</dbReference>
<name>A0ABZ2M793_9BACT</name>
<dbReference type="InterPro" id="IPR011059">
    <property type="entry name" value="Metal-dep_hydrolase_composite"/>
</dbReference>
<evidence type="ECO:0000313" key="3">
    <source>
        <dbReference type="EMBL" id="WXB18379.1"/>
    </source>
</evidence>
<keyword evidence="4" id="KW-1185">Reference proteome</keyword>
<evidence type="ECO:0000256" key="1">
    <source>
        <dbReference type="SAM" id="MobiDB-lite"/>
    </source>
</evidence>
<evidence type="ECO:0000259" key="2">
    <source>
        <dbReference type="Pfam" id="PF01979"/>
    </source>
</evidence>
<dbReference type="SUPFAM" id="SSF51338">
    <property type="entry name" value="Composite domain of metallo-dependent hydrolases"/>
    <property type="match status" value="1"/>
</dbReference>
<dbReference type="PANTHER" id="PTHR43135">
    <property type="entry name" value="ALPHA-D-RIBOSE 1-METHYLPHOSPHONATE 5-TRIPHOSPHATE DIPHOSPHATASE"/>
    <property type="match status" value="1"/>
</dbReference>
<dbReference type="SUPFAM" id="SSF51556">
    <property type="entry name" value="Metallo-dependent hydrolases"/>
    <property type="match status" value="1"/>
</dbReference>
<dbReference type="EMBL" id="CP089984">
    <property type="protein sequence ID" value="WXB18379.1"/>
    <property type="molecule type" value="Genomic_DNA"/>
</dbReference>
<dbReference type="InterPro" id="IPR006680">
    <property type="entry name" value="Amidohydro-rel"/>
</dbReference>
<dbReference type="InterPro" id="IPR051781">
    <property type="entry name" value="Metallo-dep_Hydrolase"/>
</dbReference>
<dbReference type="InterPro" id="IPR032466">
    <property type="entry name" value="Metal_Hydrolase"/>
</dbReference>
<dbReference type="Proteomes" id="UP001370348">
    <property type="component" value="Chromosome"/>
</dbReference>
<dbReference type="Gene3D" id="3.20.20.140">
    <property type="entry name" value="Metal-dependent hydrolases"/>
    <property type="match status" value="1"/>
</dbReference>
<dbReference type="Pfam" id="PF01979">
    <property type="entry name" value="Amidohydro_1"/>
    <property type="match status" value="1"/>
</dbReference>
<gene>
    <name evidence="3" type="ORF">LZC94_14155</name>
</gene>
<accession>A0ABZ2M793</accession>
<reference evidence="3 4" key="1">
    <citation type="submission" date="2021-12" db="EMBL/GenBank/DDBJ databases">
        <title>Discovery of the Pendulisporaceae a myxobacterial family with distinct sporulation behavior and unique specialized metabolism.</title>
        <authorList>
            <person name="Garcia R."/>
            <person name="Popoff A."/>
            <person name="Bader C.D."/>
            <person name="Loehr J."/>
            <person name="Walesch S."/>
            <person name="Walt C."/>
            <person name="Boldt J."/>
            <person name="Bunk B."/>
            <person name="Haeckl F.J.F.P.J."/>
            <person name="Gunesch A.P."/>
            <person name="Birkelbach J."/>
            <person name="Nuebel U."/>
            <person name="Pietschmann T."/>
            <person name="Bach T."/>
            <person name="Mueller R."/>
        </authorList>
    </citation>
    <scope>NUCLEOTIDE SEQUENCE [LARGE SCALE GENOMIC DNA]</scope>
    <source>
        <strain evidence="3 4">MSr11954</strain>
    </source>
</reference>
<sequence>MAVAFVAVMGGCFGSRGDADFGDAESALEGESPGARSTEPSTEGVGAGAKVTDPGDRAAIAYDQPTLALTHVQVVDGTGARAKTDRTVVVHQGRIVRVGPAAETPIPAGATVIDGAGKTVLPGFVMMHEHMFYPTGKRNYTEMLSTFPRLYLAGGTTTMRTAGSMSPYADLNLRTEIEKGNILGPDLDVTGPYLNGPGLPILKVHPLSGPKDAIRTVNYWADEGVTSFKGYMHLSRATLRASIAAAHLRRIKITAHLCSITHREAVEMGIDNLEHAFAVATDFVPGKQPDVCPDQNVTWRTLADLDVESLPVKDLVAFIAKHHVALTSTLTVFETFTPGRPEAPEGARALLIPEVRTQYETTWASIQKQTDSFWPRTLANAMRLERMFVDAGGVLMAGTDPTGYGGVVPGYASKRQIELLVEAGFPFEQAIRISTLNGARFMGRDREIGSIEAGKRADLVLIDGDPLADVMALERMPLVFKGGTGYLTRVIFEQMRGTVGLY</sequence>
<protein>
    <submittedName>
        <fullName evidence="3">Amidohydrolase family protein</fullName>
    </submittedName>
</protein>
<organism evidence="3 4">
    <name type="scientific">Pendulispora albinea</name>
    <dbReference type="NCBI Taxonomy" id="2741071"/>
    <lineage>
        <taxon>Bacteria</taxon>
        <taxon>Pseudomonadati</taxon>
        <taxon>Myxococcota</taxon>
        <taxon>Myxococcia</taxon>
        <taxon>Myxococcales</taxon>
        <taxon>Sorangiineae</taxon>
        <taxon>Pendulisporaceae</taxon>
        <taxon>Pendulispora</taxon>
    </lineage>
</organism>
<evidence type="ECO:0000313" key="4">
    <source>
        <dbReference type="Proteomes" id="UP001370348"/>
    </source>
</evidence>
<proteinExistence type="predicted"/>
<feature type="domain" description="Amidohydrolase-related" evidence="2">
    <location>
        <begin position="392"/>
        <end position="475"/>
    </location>
</feature>
<feature type="region of interest" description="Disordered" evidence="1">
    <location>
        <begin position="23"/>
        <end position="49"/>
    </location>
</feature>
<dbReference type="Gene3D" id="2.30.40.10">
    <property type="entry name" value="Urease, subunit C, domain 1"/>
    <property type="match status" value="1"/>
</dbReference>
<dbReference type="PANTHER" id="PTHR43135:SF3">
    <property type="entry name" value="ALPHA-D-RIBOSE 1-METHYLPHOSPHONATE 5-TRIPHOSPHATE DIPHOSPHATASE"/>
    <property type="match status" value="1"/>
</dbReference>